<sequence>MVVCLNNLILFYAEATRSSSILLQGTKEETLVENVDHAKVSSFIPRSSRVSHLLDKWCIPASDHQSPWLTDFKDPGVFIAMERYCKTLGENDMQLGGGRGQVQNNCEMG</sequence>
<dbReference type="EMBL" id="BMAO01030254">
    <property type="protein sequence ID" value="GFQ66772.1"/>
    <property type="molecule type" value="Genomic_DNA"/>
</dbReference>
<accession>A0A8X6F0S2</accession>
<name>A0A8X6F0S2_TRICU</name>
<evidence type="ECO:0000313" key="1">
    <source>
        <dbReference type="EMBL" id="GFQ66772.1"/>
    </source>
</evidence>
<dbReference type="Proteomes" id="UP000887116">
    <property type="component" value="Unassembled WGS sequence"/>
</dbReference>
<proteinExistence type="predicted"/>
<reference evidence="1" key="1">
    <citation type="submission" date="2020-07" db="EMBL/GenBank/DDBJ databases">
        <title>Multicomponent nature underlies the extraordinary mechanical properties of spider dragline silk.</title>
        <authorList>
            <person name="Kono N."/>
            <person name="Nakamura H."/>
            <person name="Mori M."/>
            <person name="Yoshida Y."/>
            <person name="Ohtoshi R."/>
            <person name="Malay A.D."/>
            <person name="Moran D.A.P."/>
            <person name="Tomita M."/>
            <person name="Numata K."/>
            <person name="Arakawa K."/>
        </authorList>
    </citation>
    <scope>NUCLEOTIDE SEQUENCE</scope>
</reference>
<comment type="caution">
    <text evidence="1">The sequence shown here is derived from an EMBL/GenBank/DDBJ whole genome shotgun (WGS) entry which is preliminary data.</text>
</comment>
<gene>
    <name evidence="1" type="ORF">TNCT_483621</name>
</gene>
<evidence type="ECO:0000313" key="2">
    <source>
        <dbReference type="Proteomes" id="UP000887116"/>
    </source>
</evidence>
<dbReference type="AlphaFoldDB" id="A0A8X6F0S2"/>
<organism evidence="1 2">
    <name type="scientific">Trichonephila clavata</name>
    <name type="common">Joro spider</name>
    <name type="synonym">Nephila clavata</name>
    <dbReference type="NCBI Taxonomy" id="2740835"/>
    <lineage>
        <taxon>Eukaryota</taxon>
        <taxon>Metazoa</taxon>
        <taxon>Ecdysozoa</taxon>
        <taxon>Arthropoda</taxon>
        <taxon>Chelicerata</taxon>
        <taxon>Arachnida</taxon>
        <taxon>Araneae</taxon>
        <taxon>Araneomorphae</taxon>
        <taxon>Entelegynae</taxon>
        <taxon>Araneoidea</taxon>
        <taxon>Nephilidae</taxon>
        <taxon>Trichonephila</taxon>
    </lineage>
</organism>
<keyword evidence="2" id="KW-1185">Reference proteome</keyword>
<protein>
    <submittedName>
        <fullName evidence="1">Uncharacterized protein</fullName>
    </submittedName>
</protein>